<dbReference type="AlphaFoldDB" id="A0A8S3QGQ3"/>
<evidence type="ECO:0000313" key="3">
    <source>
        <dbReference type="EMBL" id="CAG2194700.1"/>
    </source>
</evidence>
<dbReference type="PANTHER" id="PTHR44411:SF1">
    <property type="entry name" value="THO COMPLEX SUBUNIT 6 HOMOLOG"/>
    <property type="match status" value="1"/>
</dbReference>
<comment type="caution">
    <text evidence="3">The sequence shown here is derived from an EMBL/GenBank/DDBJ whole genome shotgun (WGS) entry which is preliminary data.</text>
</comment>
<reference evidence="3" key="1">
    <citation type="submission" date="2021-03" db="EMBL/GenBank/DDBJ databases">
        <authorList>
            <person name="Bekaert M."/>
        </authorList>
    </citation>
    <scope>NUCLEOTIDE SEQUENCE</scope>
</reference>
<dbReference type="SUPFAM" id="SSF50978">
    <property type="entry name" value="WD40 repeat-like"/>
    <property type="match status" value="1"/>
</dbReference>
<organism evidence="3 4">
    <name type="scientific">Mytilus edulis</name>
    <name type="common">Blue mussel</name>
    <dbReference type="NCBI Taxonomy" id="6550"/>
    <lineage>
        <taxon>Eukaryota</taxon>
        <taxon>Metazoa</taxon>
        <taxon>Spiralia</taxon>
        <taxon>Lophotrochozoa</taxon>
        <taxon>Mollusca</taxon>
        <taxon>Bivalvia</taxon>
        <taxon>Autobranchia</taxon>
        <taxon>Pteriomorphia</taxon>
        <taxon>Mytilida</taxon>
        <taxon>Mytiloidea</taxon>
        <taxon>Mytilidae</taxon>
        <taxon>Mytilinae</taxon>
        <taxon>Mytilus</taxon>
    </lineage>
</organism>
<feature type="region of interest" description="Disordered" evidence="2">
    <location>
        <begin position="1"/>
        <end position="30"/>
    </location>
</feature>
<keyword evidence="1" id="KW-0853">WD repeat</keyword>
<protein>
    <submittedName>
        <fullName evidence="3">THOC6</fullName>
    </submittedName>
</protein>
<dbReference type="Gene3D" id="2.130.10.10">
    <property type="entry name" value="YVTN repeat-like/Quinoprotein amine dehydrogenase"/>
    <property type="match status" value="1"/>
</dbReference>
<dbReference type="EMBL" id="CAJPWZ010000490">
    <property type="protein sequence ID" value="CAG2194700.1"/>
    <property type="molecule type" value="Genomic_DNA"/>
</dbReference>
<dbReference type="InterPro" id="IPR015943">
    <property type="entry name" value="WD40/YVTN_repeat-like_dom_sf"/>
</dbReference>
<proteinExistence type="predicted"/>
<accession>A0A8S3QGQ3</accession>
<dbReference type="GO" id="GO:0000347">
    <property type="term" value="C:THO complex"/>
    <property type="evidence" value="ECO:0007669"/>
    <property type="project" value="TreeGrafter"/>
</dbReference>
<keyword evidence="4" id="KW-1185">Reference proteome</keyword>
<dbReference type="PANTHER" id="PTHR44411">
    <property type="entry name" value="THO COMPLEX SUBUNIT 6 HOMOLOG"/>
    <property type="match status" value="1"/>
</dbReference>
<dbReference type="Proteomes" id="UP000683360">
    <property type="component" value="Unassembled WGS sequence"/>
</dbReference>
<name>A0A8S3QGQ3_MYTED</name>
<dbReference type="OrthoDB" id="273067at2759"/>
<dbReference type="InterPro" id="IPR036322">
    <property type="entry name" value="WD40_repeat_dom_sf"/>
</dbReference>
<dbReference type="InterPro" id="IPR042626">
    <property type="entry name" value="THOC6"/>
</dbReference>
<evidence type="ECO:0000256" key="2">
    <source>
        <dbReference type="SAM" id="MobiDB-lite"/>
    </source>
</evidence>
<feature type="compositionally biased region" description="Basic and acidic residues" evidence="2">
    <location>
        <begin position="13"/>
        <end position="30"/>
    </location>
</feature>
<evidence type="ECO:0000256" key="1">
    <source>
        <dbReference type="ARBA" id="ARBA00022574"/>
    </source>
</evidence>
<sequence length="206" mass="22920">MKEQNLKKRSSSRLKEQTQKEYAEKDKEEDKSEVFAACGDNNIYVWDLESGQQKILGAPVTLQVWGIEPYKNELCARPKFGKWLGCVAMDTTDDWLVCGGGPSSSLWHLRSLTATTMFDTPGACQQCVMFHDDSIISAGSKGYINHWSVNGEQRMEVPCTPSSVFSLSYNSASNNCKVLSATGNSSKLDIFTNFGYKAFSFTFSQV</sequence>
<dbReference type="GO" id="GO:0006406">
    <property type="term" value="P:mRNA export from nucleus"/>
    <property type="evidence" value="ECO:0007669"/>
    <property type="project" value="TreeGrafter"/>
</dbReference>
<gene>
    <name evidence="3" type="ORF">MEDL_9704</name>
</gene>
<evidence type="ECO:0000313" key="4">
    <source>
        <dbReference type="Proteomes" id="UP000683360"/>
    </source>
</evidence>
<dbReference type="GO" id="GO:0000346">
    <property type="term" value="C:transcription export complex"/>
    <property type="evidence" value="ECO:0007669"/>
    <property type="project" value="TreeGrafter"/>
</dbReference>